<dbReference type="InterPro" id="IPR038706">
    <property type="entry name" value="Type_VI_SciN-like_sf"/>
</dbReference>
<keyword evidence="2" id="KW-0449">Lipoprotein</keyword>
<dbReference type="InterPro" id="IPR017734">
    <property type="entry name" value="T6SS_SciN"/>
</dbReference>
<dbReference type="EMBL" id="CP158260">
    <property type="protein sequence ID" value="XDJ63643.1"/>
    <property type="molecule type" value="Genomic_DNA"/>
</dbReference>
<dbReference type="EMBL" id="CP158261">
    <property type="protein sequence ID" value="XDJ66769.1"/>
    <property type="molecule type" value="Genomic_DNA"/>
</dbReference>
<dbReference type="Gene3D" id="2.60.40.4150">
    <property type="entry name" value="Type VI secretion system, lipoprotein SciN"/>
    <property type="match status" value="1"/>
</dbReference>
<evidence type="ECO:0000313" key="1">
    <source>
        <dbReference type="EMBL" id="XDJ63643.1"/>
    </source>
</evidence>
<dbReference type="AlphaFoldDB" id="A0AB39EHZ0"/>
<evidence type="ECO:0000313" key="2">
    <source>
        <dbReference type="EMBL" id="XDJ66769.1"/>
    </source>
</evidence>
<dbReference type="Pfam" id="PF12790">
    <property type="entry name" value="T6SS-SciN"/>
    <property type="match status" value="1"/>
</dbReference>
<sequence>MDNSVQAPDFPCLKALMRHSREINIRYTSMFWKRVSPSRGSVFFCPPLHKVSFCMPLLRLFSLWMPACLLSLTAACTSVNSALGGNTATEAKAEVQWDYARDAIQIELDSSPDLNEFFSQPHTAVLGVFQVADAKTFAALLKDTDKLKQILASGHAGSDVLQLDRFVVSPDKHVILTLDRVQEARYVGLVAGFYYFQIDNAARLFRIPLNMDSSGIISTTYTAQPAHLALKLQLGRQRITNARSLTFDADSKPNIETVPLNNDKLEVDIDQQARDAAHASTSAARKLRN</sequence>
<reference evidence="2" key="1">
    <citation type="submission" date="2024-05" db="EMBL/GenBank/DDBJ databases">
        <authorList>
            <person name="Luo Y.-C."/>
            <person name="Nicholds J."/>
            <person name="Mortimer T."/>
            <person name="Maboni G."/>
        </authorList>
    </citation>
    <scope>NUCLEOTIDE SEQUENCE</scope>
    <source>
        <strain evidence="2">145849</strain>
        <strain evidence="1">145850</strain>
    </source>
</reference>
<name>A0AB39EHZ0_9BURK</name>
<protein>
    <submittedName>
        <fullName evidence="2">Type VI secretion lipoprotein TssJ</fullName>
    </submittedName>
</protein>
<gene>
    <name evidence="2" type="ORF">ABRY91_01595</name>
    <name evidence="1" type="ORF">ABRZ03_13190</name>
</gene>
<organism evidence="2">
    <name type="scientific">Castellaniella ginsengisoli</name>
    <dbReference type="NCBI Taxonomy" id="546114"/>
    <lineage>
        <taxon>Bacteria</taxon>
        <taxon>Pseudomonadati</taxon>
        <taxon>Pseudomonadota</taxon>
        <taxon>Betaproteobacteria</taxon>
        <taxon>Burkholderiales</taxon>
        <taxon>Alcaligenaceae</taxon>
        <taxon>Castellaniella</taxon>
    </lineage>
</organism>
<proteinExistence type="predicted"/>
<dbReference type="RefSeq" id="WP_368648601.1">
    <property type="nucleotide sequence ID" value="NZ_CP158260.1"/>
</dbReference>
<accession>A0AB39EHZ0</accession>